<organism evidence="1 2">
    <name type="scientific">Methylogaea oryzae</name>
    <dbReference type="NCBI Taxonomy" id="1295382"/>
    <lineage>
        <taxon>Bacteria</taxon>
        <taxon>Pseudomonadati</taxon>
        <taxon>Pseudomonadota</taxon>
        <taxon>Gammaproteobacteria</taxon>
        <taxon>Methylococcales</taxon>
        <taxon>Methylococcaceae</taxon>
        <taxon>Methylogaea</taxon>
    </lineage>
</organism>
<evidence type="ECO:0000313" key="1">
    <source>
        <dbReference type="EMBL" id="BBL72810.1"/>
    </source>
</evidence>
<dbReference type="Proteomes" id="UP000824988">
    <property type="component" value="Chromosome"/>
</dbReference>
<name>A0A8D5AP86_9GAMM</name>
<dbReference type="AlphaFoldDB" id="A0A8D5AP86"/>
<evidence type="ECO:0000313" key="2">
    <source>
        <dbReference type="Proteomes" id="UP000824988"/>
    </source>
</evidence>
<dbReference type="RefSeq" id="WP_221047771.1">
    <property type="nucleotide sequence ID" value="NZ_AP019782.1"/>
</dbReference>
<gene>
    <name evidence="1" type="ORF">MoryE10_34160</name>
</gene>
<sequence length="742" mass="81643">MSTVTTDTRTDRLYQLLPAIYRLRDAEQGYPLQALLRVIAEQVNLIEDDIGRLCDNAFIETAEDWAVPYIGDLIGYRPVADTAAEQESGALNRVLVPRREVANTIRYRRRKGALSLLEVLAGDVAGWPARAVEFFKLLGWHQNLDHRHMERARTCDLRNVEALELLDGPFDRLAHSVDVRRIDSARSRGRYNIPSVGVFVWRLKTYTVSHTPAYCMENAGPHCCTFSVLGQDAPLFTRPEPETEPTHIAEAINLPVPVRRLAFERDKALFYGENRSFAIWAEGWAGLDGSSPVPVEQIIAADLSDWRYAPPANHIALDPLLGRFAFPPGQLPKKGVRVAYRYGFSGDLGGGEYSRTLYDPPTLKAAAADSAQAVAPSFYRVGSGQAYARIGEALQQWTQDRPRRAVIELTDSGVYVEPVAIELAPEQSLQLRAANRARPVIRLLDWQTDLPDALSVGMAAGSRLTLDGLLVTGRAVRITGRAGDTASASGVESCGAEVVIRHCTLVPGWALDCDCEPKRPAEPSLELYGVRAKVRIEHSILGSVQINQDEVRSDPLPLEISDSILDATAPDKEAIGAPGYAVAHAVLNIKRSTVFGMVDVHAIGLAENCVFNDCVNVARRQLGCMRFCYVPPRCRTPRRYHCQPDLAVQAAQEDLAAGPARDAAVAGELLRLRPQFTSRRYGSPGYGQLAVSCAEEIKRGAEDESEMGAFHDLFQPQREANLRARLEEYSPAGMDVGLIFAT</sequence>
<dbReference type="KEGG" id="moz:MoryE10_34160"/>
<keyword evidence="2" id="KW-1185">Reference proteome</keyword>
<accession>A0A8D5AP86</accession>
<proteinExistence type="predicted"/>
<reference evidence="1" key="1">
    <citation type="submission" date="2019-06" db="EMBL/GenBank/DDBJ databases">
        <title>Complete genome sequence of Methylogaea oryzae strain JCM16910.</title>
        <authorList>
            <person name="Asakawa S."/>
        </authorList>
    </citation>
    <scope>NUCLEOTIDE SEQUENCE</scope>
    <source>
        <strain evidence="1">E10</strain>
    </source>
</reference>
<protein>
    <submittedName>
        <fullName evidence="1">Uncharacterized protein</fullName>
    </submittedName>
</protein>
<dbReference type="EMBL" id="AP019782">
    <property type="protein sequence ID" value="BBL72810.1"/>
    <property type="molecule type" value="Genomic_DNA"/>
</dbReference>